<keyword evidence="7" id="KW-0032">Aminotransferase</keyword>
<evidence type="ECO:0000256" key="4">
    <source>
        <dbReference type="ARBA" id="ARBA00023125"/>
    </source>
</evidence>
<evidence type="ECO:0000313" key="8">
    <source>
        <dbReference type="Proteomes" id="UP000231658"/>
    </source>
</evidence>
<dbReference type="OrthoDB" id="9804020at2"/>
<gene>
    <name evidence="7" type="ORF">MTBPR1_80012</name>
</gene>
<dbReference type="GO" id="GO:0008483">
    <property type="term" value="F:transaminase activity"/>
    <property type="evidence" value="ECO:0007669"/>
    <property type="project" value="UniProtKB-KW"/>
</dbReference>
<dbReference type="GO" id="GO:0003700">
    <property type="term" value="F:DNA-binding transcription factor activity"/>
    <property type="evidence" value="ECO:0007669"/>
    <property type="project" value="InterPro"/>
</dbReference>
<dbReference type="Pfam" id="PF00392">
    <property type="entry name" value="GntR"/>
    <property type="match status" value="1"/>
</dbReference>
<keyword evidence="2" id="KW-0663">Pyridoxal phosphate</keyword>
<dbReference type="InterPro" id="IPR051446">
    <property type="entry name" value="HTH_trans_reg/aminotransferase"/>
</dbReference>
<evidence type="ECO:0000259" key="6">
    <source>
        <dbReference type="PROSITE" id="PS50949"/>
    </source>
</evidence>
<dbReference type="Gene3D" id="3.40.640.10">
    <property type="entry name" value="Type I PLP-dependent aspartate aminotransferase-like (Major domain)"/>
    <property type="match status" value="1"/>
</dbReference>
<dbReference type="GO" id="GO:0030170">
    <property type="term" value="F:pyridoxal phosphate binding"/>
    <property type="evidence" value="ECO:0007669"/>
    <property type="project" value="InterPro"/>
</dbReference>
<dbReference type="Gene3D" id="1.10.10.10">
    <property type="entry name" value="Winged helix-like DNA-binding domain superfamily/Winged helix DNA-binding domain"/>
    <property type="match status" value="1"/>
</dbReference>
<keyword evidence="8" id="KW-1185">Reference proteome</keyword>
<dbReference type="AlphaFoldDB" id="A0A1C3RL20"/>
<dbReference type="SUPFAM" id="SSF46785">
    <property type="entry name" value="Winged helix' DNA-binding domain"/>
    <property type="match status" value="1"/>
</dbReference>
<dbReference type="PANTHER" id="PTHR46577:SF1">
    <property type="entry name" value="HTH-TYPE TRANSCRIPTIONAL REGULATORY PROTEIN GABR"/>
    <property type="match status" value="1"/>
</dbReference>
<dbReference type="PANTHER" id="PTHR46577">
    <property type="entry name" value="HTH-TYPE TRANSCRIPTIONAL REGULATORY PROTEIN GABR"/>
    <property type="match status" value="1"/>
</dbReference>
<name>A0A1C3RL20_9PROT</name>
<reference evidence="7 8" key="1">
    <citation type="submission" date="2016-07" db="EMBL/GenBank/DDBJ databases">
        <authorList>
            <person name="Lefevre C.T."/>
        </authorList>
    </citation>
    <scope>NUCLEOTIDE SEQUENCE [LARGE SCALE GENOMIC DNA]</scope>
    <source>
        <strain evidence="7">PR1</strain>
    </source>
</reference>
<dbReference type="RefSeq" id="WP_069189971.1">
    <property type="nucleotide sequence ID" value="NZ_FLYE01000047.1"/>
</dbReference>
<dbReference type="InterPro" id="IPR036388">
    <property type="entry name" value="WH-like_DNA-bd_sf"/>
</dbReference>
<keyword evidence="3" id="KW-0805">Transcription regulation</keyword>
<dbReference type="SUPFAM" id="SSF53383">
    <property type="entry name" value="PLP-dependent transferases"/>
    <property type="match status" value="1"/>
</dbReference>
<dbReference type="SMART" id="SM00345">
    <property type="entry name" value="HTH_GNTR"/>
    <property type="match status" value="1"/>
</dbReference>
<evidence type="ECO:0000256" key="1">
    <source>
        <dbReference type="ARBA" id="ARBA00005384"/>
    </source>
</evidence>
<sequence>MSTDWLPTSLNPTKPVYRAIADAIEADIASSRLQNGDKLPTQRHLAKELNVDFTTITRAYGEARKRGLIVARVGQGTFIQGSKAAPSPTTRQSTNAEIDMGMNMPPVPTDPDVITRMHHEMNEVTHRLSTRSLFGYQDFIGSPMEREQAAHWVSRFLPKACAERLLICSGTQSALLSLVLFLLKPGDTAASENVTYPGFSILLRQLGIHHVGLEMDDEGIIPAVFRKACQEKNISVLYCNPTLHNPTTTTWSQPRRVAIAQIAREYDVKIIEDDAYGGLALSAPAPLSTFAPERSYYIIGLAKCLSSALRISFLCVPDHQNFQALALSNRATSMMASPITKAMALQLLSSGCADLVVKDILKEVTIRQKIAKDILPKGSFKADPNGFQVWLELGEHWTTHEFMGNLRRQGIRLIGGDAFAVSSNPPNAVRICLGVPETSQKTNEVLSTITNTLRYSTNELNAIV</sequence>
<comment type="similarity">
    <text evidence="1">In the C-terminal section; belongs to the class-I pyridoxal-phosphate-dependent aminotransferase family.</text>
</comment>
<evidence type="ECO:0000256" key="2">
    <source>
        <dbReference type="ARBA" id="ARBA00022898"/>
    </source>
</evidence>
<dbReference type="Proteomes" id="UP000231658">
    <property type="component" value="Unassembled WGS sequence"/>
</dbReference>
<dbReference type="STRING" id="1867952.MTBPR1_80012"/>
<keyword evidence="5" id="KW-0804">Transcription</keyword>
<organism evidence="7 8">
    <name type="scientific">Candidatus Terasakiella magnetica</name>
    <dbReference type="NCBI Taxonomy" id="1867952"/>
    <lineage>
        <taxon>Bacteria</taxon>
        <taxon>Pseudomonadati</taxon>
        <taxon>Pseudomonadota</taxon>
        <taxon>Alphaproteobacteria</taxon>
        <taxon>Rhodospirillales</taxon>
        <taxon>Terasakiellaceae</taxon>
        <taxon>Terasakiella</taxon>
    </lineage>
</organism>
<evidence type="ECO:0000313" key="7">
    <source>
        <dbReference type="EMBL" id="SCA57958.1"/>
    </source>
</evidence>
<dbReference type="InterPro" id="IPR036390">
    <property type="entry name" value="WH_DNA-bd_sf"/>
</dbReference>
<evidence type="ECO:0000256" key="3">
    <source>
        <dbReference type="ARBA" id="ARBA00023015"/>
    </source>
</evidence>
<dbReference type="InterPro" id="IPR015424">
    <property type="entry name" value="PyrdxlP-dep_Trfase"/>
</dbReference>
<feature type="domain" description="HTH gntR-type" evidence="6">
    <location>
        <begin position="14"/>
        <end position="82"/>
    </location>
</feature>
<proteinExistence type="inferred from homology"/>
<dbReference type="InterPro" id="IPR000524">
    <property type="entry name" value="Tscrpt_reg_HTH_GntR"/>
</dbReference>
<dbReference type="EMBL" id="FLYE01000047">
    <property type="protein sequence ID" value="SCA57958.1"/>
    <property type="molecule type" value="Genomic_DNA"/>
</dbReference>
<dbReference type="InterPro" id="IPR015422">
    <property type="entry name" value="PyrdxlP-dep_Trfase_small"/>
</dbReference>
<dbReference type="GO" id="GO:0003677">
    <property type="term" value="F:DNA binding"/>
    <property type="evidence" value="ECO:0007669"/>
    <property type="project" value="UniProtKB-KW"/>
</dbReference>
<evidence type="ECO:0000256" key="5">
    <source>
        <dbReference type="ARBA" id="ARBA00023163"/>
    </source>
</evidence>
<dbReference type="Pfam" id="PF00155">
    <property type="entry name" value="Aminotran_1_2"/>
    <property type="match status" value="1"/>
</dbReference>
<dbReference type="PROSITE" id="PS50949">
    <property type="entry name" value="HTH_GNTR"/>
    <property type="match status" value="1"/>
</dbReference>
<dbReference type="CDD" id="cd00609">
    <property type="entry name" value="AAT_like"/>
    <property type="match status" value="1"/>
</dbReference>
<keyword evidence="4" id="KW-0238">DNA-binding</keyword>
<dbReference type="CDD" id="cd07377">
    <property type="entry name" value="WHTH_GntR"/>
    <property type="match status" value="1"/>
</dbReference>
<dbReference type="Gene3D" id="3.90.1150.10">
    <property type="entry name" value="Aspartate Aminotransferase, domain 1"/>
    <property type="match status" value="1"/>
</dbReference>
<protein>
    <submittedName>
        <fullName evidence="7">Transcriptional regulator, GntR family with aminotransferase domain protein</fullName>
    </submittedName>
</protein>
<dbReference type="InterPro" id="IPR015421">
    <property type="entry name" value="PyrdxlP-dep_Trfase_major"/>
</dbReference>
<keyword evidence="7" id="KW-0808">Transferase</keyword>
<dbReference type="InterPro" id="IPR004839">
    <property type="entry name" value="Aminotransferase_I/II_large"/>
</dbReference>
<accession>A0A1C3RL20</accession>